<proteinExistence type="inferred from homology"/>
<dbReference type="EMBL" id="CP040058">
    <property type="protein sequence ID" value="QCP35206.1"/>
    <property type="molecule type" value="Genomic_DNA"/>
</dbReference>
<dbReference type="InterPro" id="IPR016163">
    <property type="entry name" value="Ald_DH_C"/>
</dbReference>
<dbReference type="GO" id="GO:0004029">
    <property type="term" value="F:aldehyde dehydrogenase (NAD+) activity"/>
    <property type="evidence" value="ECO:0007669"/>
    <property type="project" value="UniProtKB-EC"/>
</dbReference>
<comment type="similarity">
    <text evidence="1 4">Belongs to the aldehyde dehydrogenase family.</text>
</comment>
<dbReference type="OrthoDB" id="9762913at2"/>
<dbReference type="SUPFAM" id="SSF53720">
    <property type="entry name" value="ALDH-like"/>
    <property type="match status" value="1"/>
</dbReference>
<evidence type="ECO:0000313" key="6">
    <source>
        <dbReference type="EMBL" id="QCP35206.1"/>
    </source>
</evidence>
<reference evidence="6 7" key="1">
    <citation type="submission" date="2019-05" db="EMBL/GenBank/DDBJ databases">
        <title>Complete genome sequencing of Anaerostipes rhamnosivorans.</title>
        <authorList>
            <person name="Bui T.P.N."/>
            <person name="de Vos W.M."/>
        </authorList>
    </citation>
    <scope>NUCLEOTIDE SEQUENCE [LARGE SCALE GENOMIC DNA]</scope>
    <source>
        <strain evidence="6 7">1y2</strain>
    </source>
</reference>
<feature type="active site" evidence="3">
    <location>
        <position position="248"/>
    </location>
</feature>
<dbReference type="PROSITE" id="PS00687">
    <property type="entry name" value="ALDEHYDE_DEHYDR_GLU"/>
    <property type="match status" value="1"/>
</dbReference>
<evidence type="ECO:0000313" key="7">
    <source>
        <dbReference type="Proteomes" id="UP000298653"/>
    </source>
</evidence>
<keyword evidence="2 4" id="KW-0560">Oxidoreductase</keyword>
<dbReference type="CDD" id="cd07103">
    <property type="entry name" value="ALDH_F5_SSADH_GabD"/>
    <property type="match status" value="1"/>
</dbReference>
<accession>A0A4P8ICK5</accession>
<dbReference type="Gene3D" id="3.40.309.10">
    <property type="entry name" value="Aldehyde Dehydrogenase, Chain A, domain 2"/>
    <property type="match status" value="1"/>
</dbReference>
<evidence type="ECO:0000256" key="1">
    <source>
        <dbReference type="ARBA" id="ARBA00009986"/>
    </source>
</evidence>
<dbReference type="AlphaFoldDB" id="A0A4P8ICK5"/>
<gene>
    <name evidence="6" type="ORF">AR1Y2_1752</name>
</gene>
<dbReference type="Gene3D" id="3.40.605.10">
    <property type="entry name" value="Aldehyde Dehydrogenase, Chain A, domain 1"/>
    <property type="match status" value="1"/>
</dbReference>
<protein>
    <submittedName>
        <fullName evidence="6">Aldehyde dehydrogenase</fullName>
        <ecNumber evidence="6">1.2.1.3</ecNumber>
    </submittedName>
</protein>
<evidence type="ECO:0000259" key="5">
    <source>
        <dbReference type="Pfam" id="PF00171"/>
    </source>
</evidence>
<evidence type="ECO:0000256" key="4">
    <source>
        <dbReference type="RuleBase" id="RU003345"/>
    </source>
</evidence>
<dbReference type="PANTHER" id="PTHR43353">
    <property type="entry name" value="SUCCINATE-SEMIALDEHYDE DEHYDROGENASE, MITOCHONDRIAL"/>
    <property type="match status" value="1"/>
</dbReference>
<dbReference type="FunFam" id="3.40.605.10:FF:000007">
    <property type="entry name" value="NAD/NADP-dependent betaine aldehyde dehydrogenase"/>
    <property type="match status" value="1"/>
</dbReference>
<keyword evidence="7" id="KW-1185">Reference proteome</keyword>
<evidence type="ECO:0000256" key="2">
    <source>
        <dbReference type="ARBA" id="ARBA00023002"/>
    </source>
</evidence>
<dbReference type="InterPro" id="IPR016162">
    <property type="entry name" value="Ald_DH_N"/>
</dbReference>
<sequence length="479" mass="51843">MYQLFMGGQYVDGKGKQIDVINPADSTVAGTFCSATKEQAEEALEIAQKAFKTWGKTPVMERCRLLSKFADLVEEHKDEISQLNSLETGKPYGEAYGDTGFCLNVLRFHAEEAKRVYGTTLNDYNSERGSVYHMVEKRPVGVVVGHLAWNYPMYNAALKIGPVIGSGCTAVLKPSSQTPLATLLLGKLIKEAGIPDGVINILAGSSSELGHTLNSSTIPRLIGLIGSTDTALQVMKDSATSVKRFSFELGGNAPTIVSESADLSAAADTIASMKMGNSGQMCVDHNRIYIHESVYDKFCDLMFDRLKEYKIGQGADDGLVIGPMINQSAQKTMVSLVEDAVQKGARLVLGGKIPDGKPEGSSFFEPTLLLDCDRSMKVYQQEIFGPIAALSKYSDYDEILSEAADTDGGLSSYLFSHDTKEIAKAVETFKSGEVLINVDGIGDVEFLPHCGIGNSGLGCDNSLWSLEEYFDLKRVKIVP</sequence>
<feature type="domain" description="Aldehyde dehydrogenase" evidence="5">
    <location>
        <begin position="10"/>
        <end position="475"/>
    </location>
</feature>
<dbReference type="InterPro" id="IPR050740">
    <property type="entry name" value="Aldehyde_DH_Superfamily"/>
</dbReference>
<dbReference type="KEGG" id="arf:AR1Y2_1752"/>
<dbReference type="Proteomes" id="UP000298653">
    <property type="component" value="Chromosome"/>
</dbReference>
<dbReference type="PANTHER" id="PTHR43353:SF5">
    <property type="entry name" value="SUCCINATE-SEMIALDEHYDE DEHYDROGENASE, MITOCHONDRIAL"/>
    <property type="match status" value="1"/>
</dbReference>
<dbReference type="EC" id="1.2.1.3" evidence="6"/>
<dbReference type="InterPro" id="IPR016161">
    <property type="entry name" value="Ald_DH/histidinol_DH"/>
</dbReference>
<dbReference type="InterPro" id="IPR029510">
    <property type="entry name" value="Ald_DH_CS_GLU"/>
</dbReference>
<dbReference type="RefSeq" id="WP_137328620.1">
    <property type="nucleotide sequence ID" value="NZ_CP040058.1"/>
</dbReference>
<organism evidence="6 7">
    <name type="scientific">Anaerostipes rhamnosivorans</name>
    <dbReference type="NCBI Taxonomy" id="1229621"/>
    <lineage>
        <taxon>Bacteria</taxon>
        <taxon>Bacillati</taxon>
        <taxon>Bacillota</taxon>
        <taxon>Clostridia</taxon>
        <taxon>Lachnospirales</taxon>
        <taxon>Lachnospiraceae</taxon>
        <taxon>Anaerostipes</taxon>
    </lineage>
</organism>
<name>A0A4P8ICK5_9FIRM</name>
<dbReference type="InterPro" id="IPR015590">
    <property type="entry name" value="Aldehyde_DH_dom"/>
</dbReference>
<evidence type="ECO:0000256" key="3">
    <source>
        <dbReference type="PROSITE-ProRule" id="PRU10007"/>
    </source>
</evidence>
<dbReference type="Pfam" id="PF00171">
    <property type="entry name" value="Aldedh"/>
    <property type="match status" value="1"/>
</dbReference>